<dbReference type="InterPro" id="IPR009056">
    <property type="entry name" value="Cyt_c-like_dom"/>
</dbReference>
<gene>
    <name evidence="6" type="ORF">HDF16_004516</name>
</gene>
<dbReference type="AlphaFoldDB" id="A0A7W7ZH78"/>
<feature type="domain" description="Cytochrome c" evidence="5">
    <location>
        <begin position="227"/>
        <end position="370"/>
    </location>
</feature>
<name>A0A7W7ZH78_9BACT</name>
<evidence type="ECO:0000256" key="2">
    <source>
        <dbReference type="ARBA" id="ARBA00022723"/>
    </source>
</evidence>
<evidence type="ECO:0000313" key="7">
    <source>
        <dbReference type="Proteomes" id="UP000540989"/>
    </source>
</evidence>
<evidence type="ECO:0000259" key="5">
    <source>
        <dbReference type="PROSITE" id="PS51007"/>
    </source>
</evidence>
<dbReference type="EMBL" id="JACHIP010000007">
    <property type="protein sequence ID" value="MBB5059787.1"/>
    <property type="molecule type" value="Genomic_DNA"/>
</dbReference>
<dbReference type="InterPro" id="IPR036909">
    <property type="entry name" value="Cyt_c-like_dom_sf"/>
</dbReference>
<keyword evidence="7" id="KW-1185">Reference proteome</keyword>
<dbReference type="PROSITE" id="PS51007">
    <property type="entry name" value="CYTC"/>
    <property type="match status" value="1"/>
</dbReference>
<dbReference type="InterPro" id="IPR051395">
    <property type="entry name" value="Cytochrome_c_Peroxidase/MauG"/>
</dbReference>
<keyword evidence="3 4" id="KW-0408">Iron</keyword>
<proteinExistence type="predicted"/>
<dbReference type="SUPFAM" id="SSF46626">
    <property type="entry name" value="Cytochrome c"/>
    <property type="match status" value="1"/>
</dbReference>
<dbReference type="Proteomes" id="UP000540989">
    <property type="component" value="Unassembled WGS sequence"/>
</dbReference>
<dbReference type="GO" id="GO:0046872">
    <property type="term" value="F:metal ion binding"/>
    <property type="evidence" value="ECO:0007669"/>
    <property type="project" value="UniProtKB-KW"/>
</dbReference>
<organism evidence="6 7">
    <name type="scientific">Granulicella aggregans</name>
    <dbReference type="NCBI Taxonomy" id="474949"/>
    <lineage>
        <taxon>Bacteria</taxon>
        <taxon>Pseudomonadati</taxon>
        <taxon>Acidobacteriota</taxon>
        <taxon>Terriglobia</taxon>
        <taxon>Terriglobales</taxon>
        <taxon>Acidobacteriaceae</taxon>
        <taxon>Granulicella</taxon>
    </lineage>
</organism>
<dbReference type="PANTHER" id="PTHR30600">
    <property type="entry name" value="CYTOCHROME C PEROXIDASE-RELATED"/>
    <property type="match status" value="1"/>
</dbReference>
<keyword evidence="1 4" id="KW-0349">Heme</keyword>
<reference evidence="6 7" key="1">
    <citation type="submission" date="2020-08" db="EMBL/GenBank/DDBJ databases">
        <title>Genomic Encyclopedia of Type Strains, Phase IV (KMG-V): Genome sequencing to study the core and pangenomes of soil and plant-associated prokaryotes.</title>
        <authorList>
            <person name="Whitman W."/>
        </authorList>
    </citation>
    <scope>NUCLEOTIDE SEQUENCE [LARGE SCALE GENOMIC DNA]</scope>
    <source>
        <strain evidence="6 7">M8UP14</strain>
    </source>
</reference>
<keyword evidence="2 4" id="KW-0479">Metal-binding</keyword>
<evidence type="ECO:0000256" key="3">
    <source>
        <dbReference type="ARBA" id="ARBA00023004"/>
    </source>
</evidence>
<evidence type="ECO:0000313" key="6">
    <source>
        <dbReference type="EMBL" id="MBB5059787.1"/>
    </source>
</evidence>
<dbReference type="Gene3D" id="1.10.760.10">
    <property type="entry name" value="Cytochrome c-like domain"/>
    <property type="match status" value="1"/>
</dbReference>
<evidence type="ECO:0000256" key="4">
    <source>
        <dbReference type="PROSITE-ProRule" id="PRU00433"/>
    </source>
</evidence>
<dbReference type="GO" id="GO:0020037">
    <property type="term" value="F:heme binding"/>
    <property type="evidence" value="ECO:0007669"/>
    <property type="project" value="InterPro"/>
</dbReference>
<comment type="caution">
    <text evidence="6">The sequence shown here is derived from an EMBL/GenBank/DDBJ whole genome shotgun (WGS) entry which is preliminary data.</text>
</comment>
<dbReference type="RefSeq" id="WP_184221629.1">
    <property type="nucleotide sequence ID" value="NZ_JACHIP010000007.1"/>
</dbReference>
<accession>A0A7W7ZH78</accession>
<sequence length="370" mass="41096">MPVRDPGWWQAVNPPTTPEGIIPFESYVIREKGKVEVATDACAECHTRVMADGKVIRGAQGNVPFAQMFAYAIRNVPEKTPAAPFNDVFYAAPWIKPDPSLPLGGGGIKPFHDHLASLPQGVNPRQGTSLLYPIQIPDLIGVKDRLYLDRTGLEQNRNIADLMRYDAINNFIQEITSYDGFIPNNDPGDAKLPDAKTQSRDSDRALYALAMYLYSLKPPPNPNKFDALAAKGQKVFAREGCPKCHTPPLYTNNMLTPVEGFKVTDEAKANYRIMPIVVGTDPYNALNTRRGTGFYKVPSLTGVWYRGPFGHNGEAATLEDWFDIHRLDDKYVRTGYRGYNLKSSAVPGHEYGLDTSTEDKQALIAFLKSL</sequence>
<evidence type="ECO:0000256" key="1">
    <source>
        <dbReference type="ARBA" id="ARBA00022617"/>
    </source>
</evidence>
<protein>
    <recommendedName>
        <fullName evidence="5">Cytochrome c domain-containing protein</fullName>
    </recommendedName>
</protein>
<dbReference type="GO" id="GO:0009055">
    <property type="term" value="F:electron transfer activity"/>
    <property type="evidence" value="ECO:0007669"/>
    <property type="project" value="InterPro"/>
</dbReference>
<dbReference type="GO" id="GO:0004130">
    <property type="term" value="F:cytochrome-c peroxidase activity"/>
    <property type="evidence" value="ECO:0007669"/>
    <property type="project" value="TreeGrafter"/>
</dbReference>